<reference evidence="6 7" key="1">
    <citation type="journal article" date="2020" name="Int. J. Syst. Evol. Microbiol.">
        <title>Reclassification of Streptomyces castelarensis and Streptomyces sporoclivatus as later heterotypic synonyms of Streptomyces antimycoticus.</title>
        <authorList>
            <person name="Komaki H."/>
            <person name="Tamura T."/>
        </authorList>
    </citation>
    <scope>NUCLEOTIDE SEQUENCE [LARGE SCALE GENOMIC DNA]</scope>
    <source>
        <strain evidence="6 7">NBRC 13459</strain>
    </source>
</reference>
<dbReference type="InterPro" id="IPR036271">
    <property type="entry name" value="Tet_transcr_reg_TetR-rel_C_sf"/>
</dbReference>
<dbReference type="RefSeq" id="WP_344597649.1">
    <property type="nucleotide sequence ID" value="NZ_BAAASO010000052.1"/>
</dbReference>
<evidence type="ECO:0000259" key="5">
    <source>
        <dbReference type="PROSITE" id="PS50977"/>
    </source>
</evidence>
<dbReference type="PROSITE" id="PS50977">
    <property type="entry name" value="HTH_TETR_2"/>
    <property type="match status" value="1"/>
</dbReference>
<dbReference type="Pfam" id="PF16859">
    <property type="entry name" value="TetR_C_11"/>
    <property type="match status" value="1"/>
</dbReference>
<dbReference type="InterPro" id="IPR050109">
    <property type="entry name" value="HTH-type_TetR-like_transc_reg"/>
</dbReference>
<proteinExistence type="predicted"/>
<evidence type="ECO:0000313" key="7">
    <source>
        <dbReference type="Proteomes" id="UP000301309"/>
    </source>
</evidence>
<dbReference type="InterPro" id="IPR001647">
    <property type="entry name" value="HTH_TetR"/>
</dbReference>
<dbReference type="InterPro" id="IPR011075">
    <property type="entry name" value="TetR_C"/>
</dbReference>
<dbReference type="AlphaFoldDB" id="A0A4D4LPM2"/>
<organism evidence="6 7">
    <name type="scientific">Streptomyces violaceusniger</name>
    <dbReference type="NCBI Taxonomy" id="68280"/>
    <lineage>
        <taxon>Bacteria</taxon>
        <taxon>Bacillati</taxon>
        <taxon>Actinomycetota</taxon>
        <taxon>Actinomycetes</taxon>
        <taxon>Kitasatosporales</taxon>
        <taxon>Streptomycetaceae</taxon>
        <taxon>Streptomyces</taxon>
        <taxon>Streptomyces violaceusniger group</taxon>
    </lineage>
</organism>
<sequence length="213" mass="22850">MTEDNKTGKPGRGRPKKEGIDTAILDAAIRVLATEGLEGFSVAKVAAEVSTAKATVYSRFPTRMALIGAALTHLRIDNVPEPTDDVRSDLVELLEHMTADYERIGGLSLTGSCLATEKRTPELLETIRMSTFLPRRESFLRVLRAGQASGQVREDADLEQAVSAAVGAYYADHLAGRPTGGGWAARVADSVLRGIAVPDFSRTRPSGSGRITR</sequence>
<dbReference type="PRINTS" id="PR00455">
    <property type="entry name" value="HTHTETR"/>
</dbReference>
<protein>
    <recommendedName>
        <fullName evidence="5">HTH tetR-type domain-containing protein</fullName>
    </recommendedName>
</protein>
<gene>
    <name evidence="6" type="ORF">SVIO_110310</name>
</gene>
<evidence type="ECO:0000256" key="3">
    <source>
        <dbReference type="ARBA" id="ARBA00023163"/>
    </source>
</evidence>
<comment type="caution">
    <text evidence="6">The sequence shown here is derived from an EMBL/GenBank/DDBJ whole genome shotgun (WGS) entry which is preliminary data.</text>
</comment>
<dbReference type="Pfam" id="PF00440">
    <property type="entry name" value="TetR_N"/>
    <property type="match status" value="1"/>
</dbReference>
<dbReference type="PANTHER" id="PTHR30055">
    <property type="entry name" value="HTH-TYPE TRANSCRIPTIONAL REGULATOR RUTR"/>
    <property type="match status" value="1"/>
</dbReference>
<feature type="DNA-binding region" description="H-T-H motif" evidence="4">
    <location>
        <begin position="41"/>
        <end position="60"/>
    </location>
</feature>
<dbReference type="GO" id="GO:0000976">
    <property type="term" value="F:transcription cis-regulatory region binding"/>
    <property type="evidence" value="ECO:0007669"/>
    <property type="project" value="TreeGrafter"/>
</dbReference>
<accession>A0A4D4LPM2</accession>
<evidence type="ECO:0000256" key="2">
    <source>
        <dbReference type="ARBA" id="ARBA00023125"/>
    </source>
</evidence>
<dbReference type="GO" id="GO:0003700">
    <property type="term" value="F:DNA-binding transcription factor activity"/>
    <property type="evidence" value="ECO:0007669"/>
    <property type="project" value="TreeGrafter"/>
</dbReference>
<dbReference type="Gene3D" id="1.10.10.60">
    <property type="entry name" value="Homeodomain-like"/>
    <property type="match status" value="1"/>
</dbReference>
<name>A0A4D4LPM2_STRVO</name>
<dbReference type="InterPro" id="IPR009057">
    <property type="entry name" value="Homeodomain-like_sf"/>
</dbReference>
<keyword evidence="2 4" id="KW-0238">DNA-binding</keyword>
<keyword evidence="7" id="KW-1185">Reference proteome</keyword>
<evidence type="ECO:0000256" key="4">
    <source>
        <dbReference type="PROSITE-ProRule" id="PRU00335"/>
    </source>
</evidence>
<feature type="domain" description="HTH tetR-type" evidence="5">
    <location>
        <begin position="18"/>
        <end position="78"/>
    </location>
</feature>
<dbReference type="SUPFAM" id="SSF48498">
    <property type="entry name" value="Tetracyclin repressor-like, C-terminal domain"/>
    <property type="match status" value="1"/>
</dbReference>
<dbReference type="Gene3D" id="1.10.357.10">
    <property type="entry name" value="Tetracycline Repressor, domain 2"/>
    <property type="match status" value="1"/>
</dbReference>
<evidence type="ECO:0000313" key="6">
    <source>
        <dbReference type="EMBL" id="GDY60408.1"/>
    </source>
</evidence>
<dbReference type="Proteomes" id="UP000301309">
    <property type="component" value="Unassembled WGS sequence"/>
</dbReference>
<keyword evidence="3" id="KW-0804">Transcription</keyword>
<dbReference type="SUPFAM" id="SSF46689">
    <property type="entry name" value="Homeodomain-like"/>
    <property type="match status" value="1"/>
</dbReference>
<keyword evidence="1" id="KW-0805">Transcription regulation</keyword>
<dbReference type="EMBL" id="BJHW01000002">
    <property type="protein sequence ID" value="GDY60408.1"/>
    <property type="molecule type" value="Genomic_DNA"/>
</dbReference>
<dbReference type="PANTHER" id="PTHR30055:SF148">
    <property type="entry name" value="TETR-FAMILY TRANSCRIPTIONAL REGULATOR"/>
    <property type="match status" value="1"/>
</dbReference>
<evidence type="ECO:0000256" key="1">
    <source>
        <dbReference type="ARBA" id="ARBA00023015"/>
    </source>
</evidence>